<evidence type="ECO:0000256" key="7">
    <source>
        <dbReference type="ARBA" id="ARBA00022679"/>
    </source>
</evidence>
<dbReference type="RefSeq" id="XP_019019779.1">
    <property type="nucleotide sequence ID" value="XM_019163601.1"/>
</dbReference>
<dbReference type="Proteomes" id="UP000094455">
    <property type="component" value="Unassembled WGS sequence"/>
</dbReference>
<dbReference type="SUPFAM" id="SSF55729">
    <property type="entry name" value="Acyl-CoA N-acyltransferases (Nat)"/>
    <property type="match status" value="1"/>
</dbReference>
<keyword evidence="14" id="KW-1185">Reference proteome</keyword>
<comment type="catalytic activity">
    <reaction evidence="10">
        <text>N-terminal L-seryl-[histone H2A] + acetyl-CoA = N-terminal N(alpha)-acetyl-L-seryl-[histone H2A] + CoA + H(+)</text>
        <dbReference type="Rhea" id="RHEA:50600"/>
        <dbReference type="Rhea" id="RHEA-COMP:12742"/>
        <dbReference type="Rhea" id="RHEA-COMP:12744"/>
        <dbReference type="ChEBI" id="CHEBI:15378"/>
        <dbReference type="ChEBI" id="CHEBI:57287"/>
        <dbReference type="ChEBI" id="CHEBI:57288"/>
        <dbReference type="ChEBI" id="CHEBI:64738"/>
        <dbReference type="ChEBI" id="CHEBI:83690"/>
        <dbReference type="EC" id="2.3.1.257"/>
    </reaction>
</comment>
<evidence type="ECO:0000256" key="11">
    <source>
        <dbReference type="ARBA" id="ARBA00049524"/>
    </source>
</evidence>
<evidence type="ECO:0000256" key="9">
    <source>
        <dbReference type="ARBA" id="ARBA00023315"/>
    </source>
</evidence>
<protein>
    <recommendedName>
        <fullName evidence="5">N-alpha-acetyltransferase 40</fullName>
        <ecNumber evidence="4">2.3.1.257</ecNumber>
    </recommendedName>
</protein>
<feature type="domain" description="N-acetyltransferase" evidence="12">
    <location>
        <begin position="41"/>
        <end position="227"/>
    </location>
</feature>
<evidence type="ECO:0000256" key="8">
    <source>
        <dbReference type="ARBA" id="ARBA00023242"/>
    </source>
</evidence>
<gene>
    <name evidence="13" type="ORF">PICMEDRAFT_70287</name>
</gene>
<comment type="similarity">
    <text evidence="3">Belongs to the acetyltransferase family. NAA40 subfamily.</text>
</comment>
<evidence type="ECO:0000256" key="6">
    <source>
        <dbReference type="ARBA" id="ARBA00022490"/>
    </source>
</evidence>
<dbReference type="EC" id="2.3.1.257" evidence="4"/>
<evidence type="ECO:0000256" key="5">
    <source>
        <dbReference type="ARBA" id="ARBA00015043"/>
    </source>
</evidence>
<reference evidence="13 14" key="1">
    <citation type="journal article" date="2016" name="Proc. Natl. Acad. Sci. U.S.A.">
        <title>Comparative genomics of biotechnologically important yeasts.</title>
        <authorList>
            <person name="Riley R."/>
            <person name="Haridas S."/>
            <person name="Wolfe K.H."/>
            <person name="Lopes M.R."/>
            <person name="Hittinger C.T."/>
            <person name="Goeker M."/>
            <person name="Salamov A.A."/>
            <person name="Wisecaver J.H."/>
            <person name="Long T.M."/>
            <person name="Calvey C.H."/>
            <person name="Aerts A.L."/>
            <person name="Barry K.W."/>
            <person name="Choi C."/>
            <person name="Clum A."/>
            <person name="Coughlan A.Y."/>
            <person name="Deshpande S."/>
            <person name="Douglass A.P."/>
            <person name="Hanson S.J."/>
            <person name="Klenk H.-P."/>
            <person name="LaButti K.M."/>
            <person name="Lapidus A."/>
            <person name="Lindquist E.A."/>
            <person name="Lipzen A.M."/>
            <person name="Meier-Kolthoff J.P."/>
            <person name="Ohm R.A."/>
            <person name="Otillar R.P."/>
            <person name="Pangilinan J.L."/>
            <person name="Peng Y."/>
            <person name="Rokas A."/>
            <person name="Rosa C.A."/>
            <person name="Scheuner C."/>
            <person name="Sibirny A.A."/>
            <person name="Slot J.C."/>
            <person name="Stielow J.B."/>
            <person name="Sun H."/>
            <person name="Kurtzman C.P."/>
            <person name="Blackwell M."/>
            <person name="Grigoriev I.V."/>
            <person name="Jeffries T.W."/>
        </authorList>
    </citation>
    <scope>NUCLEOTIDE SEQUENCE [LARGE SCALE GENOMIC DNA]</scope>
    <source>
        <strain evidence="13 14">NRRL Y-2026</strain>
    </source>
</reference>
<dbReference type="PROSITE" id="PS51186">
    <property type="entry name" value="GNAT"/>
    <property type="match status" value="1"/>
</dbReference>
<dbReference type="PANTHER" id="PTHR20531">
    <property type="entry name" value="N-ALPHA-ACETYLTRANSFERASE 40"/>
    <property type="match status" value="1"/>
</dbReference>
<evidence type="ECO:0000259" key="12">
    <source>
        <dbReference type="PROSITE" id="PS51186"/>
    </source>
</evidence>
<dbReference type="GO" id="GO:0010485">
    <property type="term" value="F:histone H4 acetyltransferase activity"/>
    <property type="evidence" value="ECO:0007669"/>
    <property type="project" value="InterPro"/>
</dbReference>
<comment type="catalytic activity">
    <reaction evidence="11">
        <text>N-terminal L-seryl-[histone H4] + acetyl-CoA = N-terminal N(alpha)-acetyl-L-seryl-[histone H4] + CoA + H(+)</text>
        <dbReference type="Rhea" id="RHEA:50596"/>
        <dbReference type="Rhea" id="RHEA-COMP:12740"/>
        <dbReference type="Rhea" id="RHEA-COMP:12743"/>
        <dbReference type="ChEBI" id="CHEBI:15378"/>
        <dbReference type="ChEBI" id="CHEBI:57287"/>
        <dbReference type="ChEBI" id="CHEBI:57288"/>
        <dbReference type="ChEBI" id="CHEBI:64738"/>
        <dbReference type="ChEBI" id="CHEBI:83690"/>
        <dbReference type="EC" id="2.3.1.257"/>
    </reaction>
</comment>
<dbReference type="GO" id="GO:0005634">
    <property type="term" value="C:nucleus"/>
    <property type="evidence" value="ECO:0007669"/>
    <property type="project" value="UniProtKB-SubCell"/>
</dbReference>
<evidence type="ECO:0000256" key="1">
    <source>
        <dbReference type="ARBA" id="ARBA00004123"/>
    </source>
</evidence>
<keyword evidence="9" id="KW-0012">Acyltransferase</keyword>
<evidence type="ECO:0000256" key="3">
    <source>
        <dbReference type="ARBA" id="ARBA00008870"/>
    </source>
</evidence>
<dbReference type="OrthoDB" id="424551at2759"/>
<sequence>MSDDIEQKESKILAQFAKGVFSAGLLKQSCPDVPEVTVDVIRVEKLSETELEECLSLLDRNLGSIYALVNGKGWKKPKRKEMIEPGLVYVLLRAAGTNKLIGLISMKIVNEYDLKVLYLYEIQVDESCRNKKLGTFAMLQLDRLVLMINSSDKLKQLWLREYEGEYLGLHDPEILLTGVALTVFSVNKGARKLYQRLGYKLHPDSAKDRVLRSGKVIEPIYYMLEKSVKDSV</sequence>
<evidence type="ECO:0000313" key="14">
    <source>
        <dbReference type="Proteomes" id="UP000094455"/>
    </source>
</evidence>
<dbReference type="InterPro" id="IPR016181">
    <property type="entry name" value="Acyl_CoA_acyltransferase"/>
</dbReference>
<dbReference type="InterPro" id="IPR039949">
    <property type="entry name" value="NAA40"/>
</dbReference>
<evidence type="ECO:0000313" key="13">
    <source>
        <dbReference type="EMBL" id="ODQ48666.1"/>
    </source>
</evidence>
<dbReference type="GO" id="GO:1990189">
    <property type="term" value="F:protein N-terminal-serine acetyltransferase activity"/>
    <property type="evidence" value="ECO:0007669"/>
    <property type="project" value="UniProtKB-EC"/>
</dbReference>
<proteinExistence type="inferred from homology"/>
<name>A0A1E3NRG0_9ASCO</name>
<dbReference type="GeneID" id="30180288"/>
<dbReference type="Gene3D" id="3.40.630.30">
    <property type="match status" value="1"/>
</dbReference>
<organism evidence="13 14">
    <name type="scientific">Pichia membranifaciens NRRL Y-2026</name>
    <dbReference type="NCBI Taxonomy" id="763406"/>
    <lineage>
        <taxon>Eukaryota</taxon>
        <taxon>Fungi</taxon>
        <taxon>Dikarya</taxon>
        <taxon>Ascomycota</taxon>
        <taxon>Saccharomycotina</taxon>
        <taxon>Pichiomycetes</taxon>
        <taxon>Pichiales</taxon>
        <taxon>Pichiaceae</taxon>
        <taxon>Pichia</taxon>
    </lineage>
</organism>
<accession>A0A1E3NRG0</accession>
<keyword evidence="7" id="KW-0808">Transferase</keyword>
<dbReference type="EMBL" id="KV454001">
    <property type="protein sequence ID" value="ODQ48666.1"/>
    <property type="molecule type" value="Genomic_DNA"/>
</dbReference>
<dbReference type="InterPro" id="IPR000182">
    <property type="entry name" value="GNAT_dom"/>
</dbReference>
<dbReference type="Pfam" id="PF00583">
    <property type="entry name" value="Acetyltransf_1"/>
    <property type="match status" value="1"/>
</dbReference>
<dbReference type="AlphaFoldDB" id="A0A1E3NRG0"/>
<evidence type="ECO:0000256" key="10">
    <source>
        <dbReference type="ARBA" id="ARBA00047821"/>
    </source>
</evidence>
<keyword evidence="8" id="KW-0539">Nucleus</keyword>
<dbReference type="GO" id="GO:0005737">
    <property type="term" value="C:cytoplasm"/>
    <property type="evidence" value="ECO:0007669"/>
    <property type="project" value="UniProtKB-SubCell"/>
</dbReference>
<keyword evidence="6" id="KW-0963">Cytoplasm</keyword>
<comment type="subcellular location">
    <subcellularLocation>
        <location evidence="2">Cytoplasm</location>
    </subcellularLocation>
    <subcellularLocation>
        <location evidence="1">Nucleus</location>
    </subcellularLocation>
</comment>
<evidence type="ECO:0000256" key="4">
    <source>
        <dbReference type="ARBA" id="ARBA00012950"/>
    </source>
</evidence>
<dbReference type="GO" id="GO:0043998">
    <property type="term" value="F:histone H2A acetyltransferase activity"/>
    <property type="evidence" value="ECO:0007669"/>
    <property type="project" value="InterPro"/>
</dbReference>
<dbReference type="PANTHER" id="PTHR20531:SF1">
    <property type="entry name" value="N-ALPHA-ACETYLTRANSFERASE 40"/>
    <property type="match status" value="1"/>
</dbReference>
<evidence type="ECO:0000256" key="2">
    <source>
        <dbReference type="ARBA" id="ARBA00004496"/>
    </source>
</evidence>
<dbReference type="STRING" id="763406.A0A1E3NRG0"/>